<evidence type="ECO:0000313" key="10">
    <source>
        <dbReference type="Proteomes" id="UP000003416"/>
    </source>
</evidence>
<dbReference type="Proteomes" id="UP000003416">
    <property type="component" value="Unassembled WGS sequence"/>
</dbReference>
<dbReference type="AlphaFoldDB" id="F3PTE2"/>
<gene>
    <name evidence="9" type="ORF">HMPREF9446_02010</name>
</gene>
<dbReference type="HOGENOM" id="CLU_016508_1_0_10"/>
<dbReference type="PANTHER" id="PTHR42812:SF12">
    <property type="entry name" value="BETA-XYLOSIDASE-RELATED"/>
    <property type="match status" value="1"/>
</dbReference>
<dbReference type="InterPro" id="IPR013320">
    <property type="entry name" value="ConA-like_dom_sf"/>
</dbReference>
<dbReference type="Gene3D" id="2.115.10.20">
    <property type="entry name" value="Glycosyl hydrolase domain, family 43"/>
    <property type="match status" value="1"/>
</dbReference>
<dbReference type="RefSeq" id="WP_009125275.1">
    <property type="nucleotide sequence ID" value="NZ_GL882633.1"/>
</dbReference>
<evidence type="ECO:0000313" key="9">
    <source>
        <dbReference type="EMBL" id="EGF56867.1"/>
    </source>
</evidence>
<feature type="site" description="Important for catalytic activity, responsible for pKa modulation of the active site Glu and correct orientation of both the proton donor and substrate" evidence="5">
    <location>
        <position position="159"/>
    </location>
</feature>
<evidence type="ECO:0000256" key="1">
    <source>
        <dbReference type="ARBA" id="ARBA00009865"/>
    </source>
</evidence>
<feature type="active site" description="Proton donor" evidence="4">
    <location>
        <position position="217"/>
    </location>
</feature>
<evidence type="ECO:0000256" key="6">
    <source>
        <dbReference type="RuleBase" id="RU361187"/>
    </source>
</evidence>
<reference evidence="9 10" key="1">
    <citation type="submission" date="2011-02" db="EMBL/GenBank/DDBJ databases">
        <authorList>
            <person name="Weinstock G."/>
            <person name="Sodergren E."/>
            <person name="Clifton S."/>
            <person name="Fulton L."/>
            <person name="Fulton B."/>
            <person name="Courtney L."/>
            <person name="Fronick C."/>
            <person name="Harrison M."/>
            <person name="Strong C."/>
            <person name="Farmer C."/>
            <person name="Delahaunty K."/>
            <person name="Markovic C."/>
            <person name="Hall O."/>
            <person name="Minx P."/>
            <person name="Tomlinson C."/>
            <person name="Mitreva M."/>
            <person name="Hou S."/>
            <person name="Chen J."/>
            <person name="Wollam A."/>
            <person name="Pepin K.H."/>
            <person name="Johnson M."/>
            <person name="Bhonagiri V."/>
            <person name="Zhang X."/>
            <person name="Suruliraj S."/>
            <person name="Warren W."/>
            <person name="Chinwalla A."/>
            <person name="Mardis E.R."/>
            <person name="Wilson R.K."/>
        </authorList>
    </citation>
    <scope>NUCLEOTIDE SEQUENCE [LARGE SCALE GENOMIC DNA]</scope>
    <source>
        <strain evidence="9 10">YIT 12057</strain>
    </source>
</reference>
<dbReference type="GO" id="GO:0004553">
    <property type="term" value="F:hydrolase activity, hydrolyzing O-glycosyl compounds"/>
    <property type="evidence" value="ECO:0007669"/>
    <property type="project" value="InterPro"/>
</dbReference>
<feature type="signal peptide" evidence="7">
    <location>
        <begin position="1"/>
        <end position="20"/>
    </location>
</feature>
<dbReference type="Pfam" id="PF17851">
    <property type="entry name" value="GH43_C2"/>
    <property type="match status" value="1"/>
</dbReference>
<proteinExistence type="inferred from homology"/>
<dbReference type="CDD" id="cd09001">
    <property type="entry name" value="GH43_FsAxh1-like"/>
    <property type="match status" value="1"/>
</dbReference>
<evidence type="ECO:0000256" key="3">
    <source>
        <dbReference type="ARBA" id="ARBA00023295"/>
    </source>
</evidence>
<sequence>MKIKNALLGLSLLLALPAAAQQKNYVSEVWSPDLRNGKYKNPVLYADYSDPDACRVGDDFYLTSSSFNCLPGLQILHSKDLVNWTIIGAAVPYALPPIETPERPEHGNRVWAPAIRHHNGEFYIFWGDPDQGAFMVKAKDPKGPWSEPVLVKPAKGVIDTCPFWDEDGKVYMVHAYAGSRAGLKSVIAICELNADATKAITQSRIIFDGHEAHQTCEGPKLYKKGEYYYIFHPAGGVPTGWQVVLRSKNIYGPYEWKTVLAQGNSPVNGPHQGAWVDTPTGEDWFLHFQDVGAYGRLVHLQPMKWVDGWPVIGIDKDGDGCGEPVMTYKKPNVGKTYPACNPQESDEFDGYTLSPQWQWHANINEKWAYYAGDQSLVRLYSYPVLKEYKSLWDVANLLLQKTPSDNFTATMKLTFKPTEKYKGERTGLVVMGRDYAGLILENTDKGLVLSQVACPKADKGGTEQVNGTVDLKDNTLYLRVKFSCDGKKISKSEGGHDLLAMCNFSYSLDGKKYLPLGKPFQAREGQWIGAKVGMFCTRPAIVTNDGGWTDVDWFRITKK</sequence>
<evidence type="ECO:0000256" key="5">
    <source>
        <dbReference type="PIRSR" id="PIRSR606710-2"/>
    </source>
</evidence>
<keyword evidence="10" id="KW-1185">Reference proteome</keyword>
<evidence type="ECO:0000256" key="2">
    <source>
        <dbReference type="ARBA" id="ARBA00022801"/>
    </source>
</evidence>
<keyword evidence="3 6" id="KW-0326">Glycosidase</keyword>
<comment type="similarity">
    <text evidence="1 6">Belongs to the glycosyl hydrolase 43 family.</text>
</comment>
<dbReference type="Pfam" id="PF04616">
    <property type="entry name" value="Glyco_hydro_43"/>
    <property type="match status" value="1"/>
</dbReference>
<evidence type="ECO:0000256" key="4">
    <source>
        <dbReference type="PIRSR" id="PIRSR606710-1"/>
    </source>
</evidence>
<dbReference type="PANTHER" id="PTHR42812">
    <property type="entry name" value="BETA-XYLOSIDASE"/>
    <property type="match status" value="1"/>
</dbReference>
<dbReference type="InterPro" id="IPR006710">
    <property type="entry name" value="Glyco_hydro_43"/>
</dbReference>
<dbReference type="InterPro" id="IPR051795">
    <property type="entry name" value="Glycosyl_Hydrlase_43"/>
</dbReference>
<accession>F3PTE2</accession>
<feature type="chain" id="PRO_5003301793" evidence="7">
    <location>
        <begin position="21"/>
        <end position="559"/>
    </location>
</feature>
<feature type="domain" description="Beta-xylosidase C-terminal Concanavalin A-like" evidence="8">
    <location>
        <begin position="345"/>
        <end position="556"/>
    </location>
</feature>
<dbReference type="eggNOG" id="COG3507">
    <property type="taxonomic scope" value="Bacteria"/>
</dbReference>
<dbReference type="STRING" id="763034.HMPREF9446_02010"/>
<name>F3PTE2_9BACE</name>
<dbReference type="Gene3D" id="2.60.120.200">
    <property type="match status" value="1"/>
</dbReference>
<dbReference type="InterPro" id="IPR041542">
    <property type="entry name" value="GH43_C2"/>
</dbReference>
<dbReference type="SUPFAM" id="SSF75005">
    <property type="entry name" value="Arabinanase/levansucrase/invertase"/>
    <property type="match status" value="1"/>
</dbReference>
<evidence type="ECO:0000256" key="7">
    <source>
        <dbReference type="SAM" id="SignalP"/>
    </source>
</evidence>
<dbReference type="EMBL" id="AFBN01000036">
    <property type="protein sequence ID" value="EGF56867.1"/>
    <property type="molecule type" value="Genomic_DNA"/>
</dbReference>
<protein>
    <submittedName>
        <fullName evidence="9">Glycosyl hydrolase, family 43</fullName>
    </submittedName>
</protein>
<dbReference type="SUPFAM" id="SSF49899">
    <property type="entry name" value="Concanavalin A-like lectins/glucanases"/>
    <property type="match status" value="1"/>
</dbReference>
<comment type="caution">
    <text evidence="9">The sequence shown here is derived from an EMBL/GenBank/DDBJ whole genome shotgun (WGS) entry which is preliminary data.</text>
</comment>
<keyword evidence="7" id="KW-0732">Signal</keyword>
<keyword evidence="2 6" id="KW-0378">Hydrolase</keyword>
<feature type="active site" description="Proton acceptor" evidence="4">
    <location>
        <position position="50"/>
    </location>
</feature>
<organism evidence="9 10">
    <name type="scientific">Bacteroides fluxus YIT 12057</name>
    <dbReference type="NCBI Taxonomy" id="763034"/>
    <lineage>
        <taxon>Bacteria</taxon>
        <taxon>Pseudomonadati</taxon>
        <taxon>Bacteroidota</taxon>
        <taxon>Bacteroidia</taxon>
        <taxon>Bacteroidales</taxon>
        <taxon>Bacteroidaceae</taxon>
        <taxon>Bacteroides</taxon>
    </lineage>
</organism>
<dbReference type="InterPro" id="IPR023296">
    <property type="entry name" value="Glyco_hydro_beta-prop_sf"/>
</dbReference>
<dbReference type="GO" id="GO:0005975">
    <property type="term" value="P:carbohydrate metabolic process"/>
    <property type="evidence" value="ECO:0007669"/>
    <property type="project" value="InterPro"/>
</dbReference>
<dbReference type="GeneID" id="86049601"/>
<evidence type="ECO:0000259" key="8">
    <source>
        <dbReference type="Pfam" id="PF17851"/>
    </source>
</evidence>